<proteinExistence type="predicted"/>
<organism evidence="5">
    <name type="scientific">candidate division WOR-3 bacterium</name>
    <dbReference type="NCBI Taxonomy" id="2052148"/>
    <lineage>
        <taxon>Bacteria</taxon>
        <taxon>Bacteria division WOR-3</taxon>
    </lineage>
</organism>
<dbReference type="PRINTS" id="PR00778">
    <property type="entry name" value="HTHARSR"/>
</dbReference>
<keyword evidence="1" id="KW-0805">Transcription regulation</keyword>
<keyword evidence="3" id="KW-0804">Transcription</keyword>
<evidence type="ECO:0000259" key="4">
    <source>
        <dbReference type="PROSITE" id="PS50987"/>
    </source>
</evidence>
<dbReference type="PROSITE" id="PS50987">
    <property type="entry name" value="HTH_ARSR_2"/>
    <property type="match status" value="1"/>
</dbReference>
<name>A0A7V4FDJ4_UNCW3</name>
<dbReference type="InterPro" id="IPR036390">
    <property type="entry name" value="WH_DNA-bd_sf"/>
</dbReference>
<dbReference type="InterPro" id="IPR011991">
    <property type="entry name" value="ArsR-like_HTH"/>
</dbReference>
<dbReference type="GO" id="GO:0003700">
    <property type="term" value="F:DNA-binding transcription factor activity"/>
    <property type="evidence" value="ECO:0007669"/>
    <property type="project" value="InterPro"/>
</dbReference>
<dbReference type="SUPFAM" id="SSF46785">
    <property type="entry name" value="Winged helix' DNA-binding domain"/>
    <property type="match status" value="1"/>
</dbReference>
<dbReference type="Pfam" id="PF01022">
    <property type="entry name" value="HTH_5"/>
    <property type="match status" value="1"/>
</dbReference>
<accession>A0A7V4FDJ4</accession>
<dbReference type="InterPro" id="IPR051081">
    <property type="entry name" value="HTH_MetalResp_TranReg"/>
</dbReference>
<dbReference type="PANTHER" id="PTHR33154">
    <property type="entry name" value="TRANSCRIPTIONAL REGULATOR, ARSR FAMILY"/>
    <property type="match status" value="1"/>
</dbReference>
<dbReference type="AlphaFoldDB" id="A0A7V4FDJ4"/>
<dbReference type="PANTHER" id="PTHR33154:SF18">
    <property type="entry name" value="ARSENICAL RESISTANCE OPERON REPRESSOR"/>
    <property type="match status" value="1"/>
</dbReference>
<dbReference type="EMBL" id="DTBX01000093">
    <property type="protein sequence ID" value="HGQ55356.1"/>
    <property type="molecule type" value="Genomic_DNA"/>
</dbReference>
<dbReference type="CDD" id="cd00090">
    <property type="entry name" value="HTH_ARSR"/>
    <property type="match status" value="1"/>
</dbReference>
<dbReference type="NCBIfam" id="NF033788">
    <property type="entry name" value="HTH_metalloreg"/>
    <property type="match status" value="1"/>
</dbReference>
<dbReference type="Gene3D" id="1.10.10.10">
    <property type="entry name" value="Winged helix-like DNA-binding domain superfamily/Winged helix DNA-binding domain"/>
    <property type="match status" value="1"/>
</dbReference>
<feature type="domain" description="HTH arsR-type" evidence="4">
    <location>
        <begin position="1"/>
        <end position="97"/>
    </location>
</feature>
<dbReference type="SMART" id="SM00418">
    <property type="entry name" value="HTH_ARSR"/>
    <property type="match status" value="1"/>
</dbReference>
<gene>
    <name evidence="5" type="ORF">ENU28_02695</name>
</gene>
<dbReference type="InterPro" id="IPR001845">
    <property type="entry name" value="HTH_ArsR_DNA-bd_dom"/>
</dbReference>
<reference evidence="5" key="1">
    <citation type="journal article" date="2020" name="mSystems">
        <title>Genome- and Community-Level Interaction Insights into Carbon Utilization and Element Cycling Functions of Hydrothermarchaeota in Hydrothermal Sediment.</title>
        <authorList>
            <person name="Zhou Z."/>
            <person name="Liu Y."/>
            <person name="Xu W."/>
            <person name="Pan J."/>
            <person name="Luo Z.H."/>
            <person name="Li M."/>
        </authorList>
    </citation>
    <scope>NUCLEOTIDE SEQUENCE [LARGE SCALE GENOMIC DNA]</scope>
    <source>
        <strain evidence="5">SpSt-655</strain>
    </source>
</reference>
<evidence type="ECO:0000313" key="5">
    <source>
        <dbReference type="EMBL" id="HGQ55356.1"/>
    </source>
</evidence>
<sequence>MNIKDYTAIFKILSVITRLKITWILKKARKPLCVCEIMDILKEPHYNVSRHLKELKNVHLVEEKKEGKWVFYSLTKEKDPFIKALLKTIERIPKKFFTAEEENLKKRLSLRKDNKVVVGLKRRNKK</sequence>
<evidence type="ECO:0000256" key="3">
    <source>
        <dbReference type="ARBA" id="ARBA00023163"/>
    </source>
</evidence>
<protein>
    <submittedName>
        <fullName evidence="5">ArsR family transcriptional regulator</fullName>
    </submittedName>
</protein>
<comment type="caution">
    <text evidence="5">The sequence shown here is derived from an EMBL/GenBank/DDBJ whole genome shotgun (WGS) entry which is preliminary data.</text>
</comment>
<dbReference type="GO" id="GO:0003677">
    <property type="term" value="F:DNA binding"/>
    <property type="evidence" value="ECO:0007669"/>
    <property type="project" value="UniProtKB-KW"/>
</dbReference>
<dbReference type="InterPro" id="IPR036388">
    <property type="entry name" value="WH-like_DNA-bd_sf"/>
</dbReference>
<keyword evidence="2" id="KW-0238">DNA-binding</keyword>
<evidence type="ECO:0000256" key="2">
    <source>
        <dbReference type="ARBA" id="ARBA00023125"/>
    </source>
</evidence>
<evidence type="ECO:0000256" key="1">
    <source>
        <dbReference type="ARBA" id="ARBA00023015"/>
    </source>
</evidence>